<dbReference type="PROSITE" id="PS50110">
    <property type="entry name" value="RESPONSE_REGULATORY"/>
    <property type="match status" value="1"/>
</dbReference>
<protein>
    <submittedName>
        <fullName evidence="5">Twitching motility two-component system response regulator PilH</fullName>
    </submittedName>
</protein>
<sequence length="135" mass="15375">MQKILIVEDDPDMVESMRLVLESKSYQVVSSDSADDGLTKVRSEKPDLIILDVMMPEGTEGFHFAWKLRNDMEEEYQDIPILIVSAIHEKTEMRLYLEMSDATYGPGEFLPVQGFIDKPVQPADLLEKVGNLLKK</sequence>
<evidence type="ECO:0000259" key="3">
    <source>
        <dbReference type="PROSITE" id="PS50110"/>
    </source>
</evidence>
<dbReference type="InterPro" id="IPR011006">
    <property type="entry name" value="CheY-like_superfamily"/>
</dbReference>
<dbReference type="RefSeq" id="WP_176235322.1">
    <property type="nucleotide sequence ID" value="NZ_BLRZ01000075.1"/>
</dbReference>
<dbReference type="Proteomes" id="UP000588083">
    <property type="component" value="Unassembled WGS sequence"/>
</dbReference>
<evidence type="ECO:0000313" key="9">
    <source>
        <dbReference type="Proteomes" id="UP000588083"/>
    </source>
</evidence>
<organism evidence="4 8">
    <name type="scientific">Candidatus Hakubella thermalkaliphila</name>
    <dbReference type="NCBI Taxonomy" id="2754717"/>
    <lineage>
        <taxon>Bacteria</taxon>
        <taxon>Bacillati</taxon>
        <taxon>Actinomycetota</taxon>
        <taxon>Actinomycetota incertae sedis</taxon>
        <taxon>Candidatus Hakubellales</taxon>
        <taxon>Candidatus Hakubellaceae</taxon>
        <taxon>Candidatus Hakubella</taxon>
    </lineage>
</organism>
<evidence type="ECO:0000256" key="2">
    <source>
        <dbReference type="PROSITE-ProRule" id="PRU00169"/>
    </source>
</evidence>
<dbReference type="EMBL" id="BLRW01000102">
    <property type="protein sequence ID" value="GFP23393.1"/>
    <property type="molecule type" value="Genomic_DNA"/>
</dbReference>
<comment type="caution">
    <text evidence="4">The sequence shown here is derived from an EMBL/GenBank/DDBJ whole genome shotgun (WGS) entry which is preliminary data.</text>
</comment>
<evidence type="ECO:0000313" key="8">
    <source>
        <dbReference type="Proteomes" id="UP000585609"/>
    </source>
</evidence>
<feature type="modified residue" description="4-aspartylphosphate" evidence="2">
    <location>
        <position position="52"/>
    </location>
</feature>
<dbReference type="EMBL" id="BLSD01000009">
    <property type="protein sequence ID" value="GFP38613.1"/>
    <property type="molecule type" value="Genomic_DNA"/>
</dbReference>
<dbReference type="Pfam" id="PF00072">
    <property type="entry name" value="Response_reg"/>
    <property type="match status" value="1"/>
</dbReference>
<dbReference type="Proteomes" id="UP000569018">
    <property type="component" value="Unassembled WGS sequence"/>
</dbReference>
<dbReference type="InterPro" id="IPR001789">
    <property type="entry name" value="Sig_transdc_resp-reg_receiver"/>
</dbReference>
<evidence type="ECO:0000256" key="1">
    <source>
        <dbReference type="ARBA" id="ARBA00022553"/>
    </source>
</evidence>
<dbReference type="EMBL" id="BLRZ01000075">
    <property type="protein sequence ID" value="GFP30538.1"/>
    <property type="molecule type" value="Genomic_DNA"/>
</dbReference>
<feature type="domain" description="Response regulatory" evidence="3">
    <location>
        <begin position="3"/>
        <end position="133"/>
    </location>
</feature>
<dbReference type="SMART" id="SM00448">
    <property type="entry name" value="REC"/>
    <property type="match status" value="1"/>
</dbReference>
<dbReference type="GO" id="GO:0000160">
    <property type="term" value="P:phosphorelay signal transduction system"/>
    <property type="evidence" value="ECO:0007669"/>
    <property type="project" value="InterPro"/>
</dbReference>
<dbReference type="PANTHER" id="PTHR44591:SF3">
    <property type="entry name" value="RESPONSE REGULATORY DOMAIN-CONTAINING PROTEIN"/>
    <property type="match status" value="1"/>
</dbReference>
<dbReference type="SUPFAM" id="SSF52172">
    <property type="entry name" value="CheY-like"/>
    <property type="match status" value="1"/>
</dbReference>
<evidence type="ECO:0000313" key="7">
    <source>
        <dbReference type="Proteomes" id="UP000569018"/>
    </source>
</evidence>
<evidence type="ECO:0000313" key="6">
    <source>
        <dbReference type="EMBL" id="GFP38613.1"/>
    </source>
</evidence>
<evidence type="ECO:0000313" key="5">
    <source>
        <dbReference type="EMBL" id="GFP30538.1"/>
    </source>
</evidence>
<dbReference type="PANTHER" id="PTHR44591">
    <property type="entry name" value="STRESS RESPONSE REGULATOR PROTEIN 1"/>
    <property type="match status" value="1"/>
</dbReference>
<dbReference type="Gene3D" id="3.40.50.2300">
    <property type="match status" value="1"/>
</dbReference>
<keyword evidence="9" id="KW-1185">Reference proteome</keyword>
<dbReference type="Proteomes" id="UP000585609">
    <property type="component" value="Unassembled WGS sequence"/>
</dbReference>
<dbReference type="AlphaFoldDB" id="A0A6V8NTM8"/>
<dbReference type="InterPro" id="IPR050595">
    <property type="entry name" value="Bact_response_regulator"/>
</dbReference>
<reference evidence="7 8" key="1">
    <citation type="journal article" date="2020" name="Front. Microbiol.">
        <title>Single-cell genomics of novel Actinobacteria with the Wood-Ljungdahl pathway discovered in a serpentinizing system.</title>
        <authorList>
            <person name="Merino N."/>
            <person name="Kawai M."/>
            <person name="Boyd E.S."/>
            <person name="Colman D.R."/>
            <person name="McGlynn S.E."/>
            <person name="Nealson K.H."/>
            <person name="Kurokawa K."/>
            <person name="Hongoh Y."/>
        </authorList>
    </citation>
    <scope>NUCLEOTIDE SEQUENCE [LARGE SCALE GENOMIC DNA]</scope>
    <source>
        <strain evidence="4 8">S09_30</strain>
        <strain evidence="5 9">S34</strain>
        <strain evidence="6 7">S47</strain>
    </source>
</reference>
<accession>A0A6V8NTM8</accession>
<evidence type="ECO:0000313" key="4">
    <source>
        <dbReference type="EMBL" id="GFP23393.1"/>
    </source>
</evidence>
<keyword evidence="1 2" id="KW-0597">Phosphoprotein</keyword>
<name>A0A6V8NTM8_9ACTN</name>
<proteinExistence type="predicted"/>
<gene>
    <name evidence="4" type="ORF">HKBW3S09_00860</name>
    <name evidence="5" type="ORF">HKBW3S34_01458</name>
    <name evidence="6" type="ORF">HKBW3S47_00314</name>
</gene>